<dbReference type="PANTHER" id="PTHR30126">
    <property type="entry name" value="HTH-TYPE TRANSCRIPTIONAL REGULATOR"/>
    <property type="match status" value="1"/>
</dbReference>
<keyword evidence="3" id="KW-0238">DNA-binding</keyword>
<protein>
    <submittedName>
        <fullName evidence="6">LysR family transcriptional regulator</fullName>
    </submittedName>
</protein>
<gene>
    <name evidence="6" type="ORF">SNR37_000242</name>
</gene>
<evidence type="ECO:0000256" key="2">
    <source>
        <dbReference type="ARBA" id="ARBA00023015"/>
    </source>
</evidence>
<evidence type="ECO:0000313" key="6">
    <source>
        <dbReference type="EMBL" id="MEE1674922.1"/>
    </source>
</evidence>
<dbReference type="PRINTS" id="PR00039">
    <property type="entry name" value="HTHLYSR"/>
</dbReference>
<dbReference type="InterPro" id="IPR036388">
    <property type="entry name" value="WH-like_DNA-bd_sf"/>
</dbReference>
<dbReference type="EMBL" id="JAYDYW010000010">
    <property type="protein sequence ID" value="MEE1674922.1"/>
    <property type="molecule type" value="Genomic_DNA"/>
</dbReference>
<dbReference type="InterPro" id="IPR036390">
    <property type="entry name" value="WH_DNA-bd_sf"/>
</dbReference>
<dbReference type="Proteomes" id="UP001310248">
    <property type="component" value="Unassembled WGS sequence"/>
</dbReference>
<comment type="caution">
    <text evidence="6">The sequence shown here is derived from an EMBL/GenBank/DDBJ whole genome shotgun (WGS) entry which is preliminary data.</text>
</comment>
<dbReference type="SUPFAM" id="SSF53850">
    <property type="entry name" value="Periplasmic binding protein-like II"/>
    <property type="match status" value="1"/>
</dbReference>
<dbReference type="SUPFAM" id="SSF46785">
    <property type="entry name" value="Winged helix' DNA-binding domain"/>
    <property type="match status" value="1"/>
</dbReference>
<reference evidence="7" key="1">
    <citation type="submission" date="2023-07" db="EMBL/GenBank/DDBJ databases">
        <title>Draft genome sequence of Agarivorans aestuarii strain ZMCS4, a CAZymes producing bacteria isolated from the marine brown algae Clodostephus spongiosus.</title>
        <authorList>
            <person name="Lorente B."/>
            <person name="Cabral C."/>
            <person name="Frias J."/>
            <person name="Faria J."/>
            <person name="Toubarro D."/>
        </authorList>
    </citation>
    <scope>NUCLEOTIDE SEQUENCE [LARGE SCALE GENOMIC DNA]</scope>
    <source>
        <strain evidence="7">ZMCS4</strain>
    </source>
</reference>
<feature type="domain" description="HTH lysR-type" evidence="5">
    <location>
        <begin position="1"/>
        <end position="58"/>
    </location>
</feature>
<evidence type="ECO:0000259" key="5">
    <source>
        <dbReference type="PROSITE" id="PS50931"/>
    </source>
</evidence>
<name>A0ABU7G684_9ALTE</name>
<accession>A0ABU7G684</accession>
<dbReference type="Gene3D" id="1.10.10.10">
    <property type="entry name" value="Winged helix-like DNA-binding domain superfamily/Winged helix DNA-binding domain"/>
    <property type="match status" value="1"/>
</dbReference>
<sequence length="288" mass="32393">MNYEQLRAFVSVAKLGSFRAAAQHLNKTQPTLSASVKSLEHHFAITLFNRSSYRPTLTAEGERFLVKAKSLLKQANELELLGHELAQGADPELSLTLSPMCYLPPLVSKIEAFGKQFTNLQLKLDSGHLSGVLEPLLKQQSDLALAPNIGLDARFDFIEVASIRMITVAAPHLLEQHEQALKQSKLRNKPHILLADSGSEKRSDNINVIAGGQRWYVNDYHLKKELLLAGLGWARVPEHIVQQELEQGLLVPLKVEQFAYSSQVPIYLIKLRERADKEIVRAFWQQFS</sequence>
<evidence type="ECO:0000256" key="3">
    <source>
        <dbReference type="ARBA" id="ARBA00023125"/>
    </source>
</evidence>
<evidence type="ECO:0000256" key="4">
    <source>
        <dbReference type="ARBA" id="ARBA00023163"/>
    </source>
</evidence>
<keyword evidence="4" id="KW-0804">Transcription</keyword>
<dbReference type="RefSeq" id="WP_329775940.1">
    <property type="nucleotide sequence ID" value="NZ_JAYDYW010000010.1"/>
</dbReference>
<keyword evidence="7" id="KW-1185">Reference proteome</keyword>
<dbReference type="PROSITE" id="PS50931">
    <property type="entry name" value="HTH_LYSR"/>
    <property type="match status" value="1"/>
</dbReference>
<dbReference type="Pfam" id="PF00126">
    <property type="entry name" value="HTH_1"/>
    <property type="match status" value="1"/>
</dbReference>
<dbReference type="InterPro" id="IPR005119">
    <property type="entry name" value="LysR_subst-bd"/>
</dbReference>
<dbReference type="InterPro" id="IPR000847">
    <property type="entry name" value="LysR_HTH_N"/>
</dbReference>
<proteinExistence type="inferred from homology"/>
<keyword evidence="2" id="KW-0805">Transcription regulation</keyword>
<organism evidence="6 7">
    <name type="scientific">Agarivorans aestuarii</name>
    <dbReference type="NCBI Taxonomy" id="1563703"/>
    <lineage>
        <taxon>Bacteria</taxon>
        <taxon>Pseudomonadati</taxon>
        <taxon>Pseudomonadota</taxon>
        <taxon>Gammaproteobacteria</taxon>
        <taxon>Alteromonadales</taxon>
        <taxon>Alteromonadaceae</taxon>
        <taxon>Agarivorans</taxon>
    </lineage>
</organism>
<comment type="similarity">
    <text evidence="1">Belongs to the LysR transcriptional regulatory family.</text>
</comment>
<evidence type="ECO:0000313" key="7">
    <source>
        <dbReference type="Proteomes" id="UP001310248"/>
    </source>
</evidence>
<dbReference type="Gene3D" id="3.40.190.290">
    <property type="match status" value="1"/>
</dbReference>
<dbReference type="PANTHER" id="PTHR30126:SF91">
    <property type="entry name" value="LYSR FAMILY TRANSCRIPTIONAL REGULATOR"/>
    <property type="match status" value="1"/>
</dbReference>
<evidence type="ECO:0000256" key="1">
    <source>
        <dbReference type="ARBA" id="ARBA00009437"/>
    </source>
</evidence>
<dbReference type="Pfam" id="PF03466">
    <property type="entry name" value="LysR_substrate"/>
    <property type="match status" value="1"/>
</dbReference>